<accession>A0A9Q3K6M7</accession>
<dbReference type="EMBL" id="AVOT02097089">
    <property type="protein sequence ID" value="MBW0575828.1"/>
    <property type="molecule type" value="Genomic_DNA"/>
</dbReference>
<evidence type="ECO:0000313" key="2">
    <source>
        <dbReference type="EMBL" id="MBW0575828.1"/>
    </source>
</evidence>
<reference evidence="2" key="1">
    <citation type="submission" date="2021-03" db="EMBL/GenBank/DDBJ databases">
        <title>Draft genome sequence of rust myrtle Austropuccinia psidii MF-1, a brazilian biotype.</title>
        <authorList>
            <person name="Quecine M.C."/>
            <person name="Pachon D.M.R."/>
            <person name="Bonatelli M.L."/>
            <person name="Correr F.H."/>
            <person name="Franceschini L.M."/>
            <person name="Leite T.F."/>
            <person name="Margarido G.R.A."/>
            <person name="Almeida C.A."/>
            <person name="Ferrarezi J.A."/>
            <person name="Labate C.A."/>
        </authorList>
    </citation>
    <scope>NUCLEOTIDE SEQUENCE</scope>
    <source>
        <strain evidence="2">MF-1</strain>
    </source>
</reference>
<dbReference type="Proteomes" id="UP000765509">
    <property type="component" value="Unassembled WGS sequence"/>
</dbReference>
<name>A0A9Q3K6M7_9BASI</name>
<organism evidence="2 3">
    <name type="scientific">Austropuccinia psidii MF-1</name>
    <dbReference type="NCBI Taxonomy" id="1389203"/>
    <lineage>
        <taxon>Eukaryota</taxon>
        <taxon>Fungi</taxon>
        <taxon>Dikarya</taxon>
        <taxon>Basidiomycota</taxon>
        <taxon>Pucciniomycotina</taxon>
        <taxon>Pucciniomycetes</taxon>
        <taxon>Pucciniales</taxon>
        <taxon>Sphaerophragmiaceae</taxon>
        <taxon>Austropuccinia</taxon>
    </lineage>
</organism>
<feature type="region of interest" description="Disordered" evidence="1">
    <location>
        <begin position="1"/>
        <end position="20"/>
    </location>
</feature>
<protein>
    <submittedName>
        <fullName evidence="2">Uncharacterized protein</fullName>
    </submittedName>
</protein>
<proteinExistence type="predicted"/>
<dbReference type="AlphaFoldDB" id="A0A9Q3K6M7"/>
<keyword evidence="3" id="KW-1185">Reference proteome</keyword>
<sequence>MPEPQRTDGGSAKGEESVSSVSLELMAKELYSRRIHCIRILHSNAEDFINEPGHKPAMALNLGPNPSPKTFPAMLRKVSFYGPGPSQWAQTIWVRKWSMAICMVPWAPGILA</sequence>
<evidence type="ECO:0000256" key="1">
    <source>
        <dbReference type="SAM" id="MobiDB-lite"/>
    </source>
</evidence>
<gene>
    <name evidence="2" type="ORF">O181_115543</name>
</gene>
<evidence type="ECO:0000313" key="3">
    <source>
        <dbReference type="Proteomes" id="UP000765509"/>
    </source>
</evidence>
<comment type="caution">
    <text evidence="2">The sequence shown here is derived from an EMBL/GenBank/DDBJ whole genome shotgun (WGS) entry which is preliminary data.</text>
</comment>